<keyword evidence="7" id="KW-1185">Reference proteome</keyword>
<dbReference type="Proteomes" id="UP000282007">
    <property type="component" value="Chromosome"/>
</dbReference>
<dbReference type="SUPFAM" id="SSF118196">
    <property type="entry name" value="YaeB-like"/>
    <property type="match status" value="1"/>
</dbReference>
<reference evidence="4 7" key="2">
    <citation type="submission" date="2018-07" db="EMBL/GenBank/DDBJ databases">
        <title>Genome sequences of Haloplanus aerogenes JCM 16430T.</title>
        <authorList>
            <person name="Kim Y.B."/>
            <person name="Roh S.W."/>
        </authorList>
    </citation>
    <scope>NUCLEOTIDE SEQUENCE [LARGE SCALE GENOMIC DNA]</scope>
    <source>
        <strain evidence="4 7">JCM 16430</strain>
    </source>
</reference>
<dbReference type="RefSeq" id="WP_121920574.1">
    <property type="nucleotide sequence ID" value="NZ_CP034145.1"/>
</dbReference>
<dbReference type="AlphaFoldDB" id="A0A3M0DIE9"/>
<keyword evidence="1" id="KW-0949">S-adenosyl-L-methionine</keyword>
<dbReference type="GeneID" id="38472041"/>
<dbReference type="EMBL" id="CP034145">
    <property type="protein sequence ID" value="AZH26054.1"/>
    <property type="molecule type" value="Genomic_DNA"/>
</dbReference>
<gene>
    <name evidence="5" type="ORF">ATH50_1956</name>
    <name evidence="4" type="ORF">DU502_12105</name>
</gene>
<feature type="domain" description="TsaA-like" evidence="3">
    <location>
        <begin position="3"/>
        <end position="131"/>
    </location>
</feature>
<evidence type="ECO:0000313" key="5">
    <source>
        <dbReference type="EMBL" id="RMB18496.1"/>
    </source>
</evidence>
<evidence type="ECO:0000259" key="3">
    <source>
        <dbReference type="PROSITE" id="PS51668"/>
    </source>
</evidence>
<dbReference type="Proteomes" id="UP000277326">
    <property type="component" value="Unassembled WGS sequence"/>
</dbReference>
<reference evidence="5" key="3">
    <citation type="submission" date="2018-10" db="EMBL/GenBank/DDBJ databases">
        <authorList>
            <person name="Whitman W."/>
            <person name="Huntemann M."/>
            <person name="Clum A."/>
            <person name="Pillay M."/>
            <person name="Palaniappan K."/>
            <person name="Varghese N."/>
            <person name="Mikhailova N."/>
            <person name="Stamatis D."/>
            <person name="Reddy T."/>
            <person name="Daum C."/>
            <person name="Shapiro N."/>
            <person name="Ivanova N."/>
            <person name="Kyrpides N."/>
            <person name="Woyke T."/>
        </authorList>
    </citation>
    <scope>NUCLEOTIDE SEQUENCE</scope>
    <source>
        <strain evidence="5">CGMCC 1.10124</strain>
    </source>
</reference>
<dbReference type="GO" id="GO:0032259">
    <property type="term" value="P:methylation"/>
    <property type="evidence" value="ECO:0007669"/>
    <property type="project" value="UniProtKB-KW"/>
</dbReference>
<dbReference type="PROSITE" id="PS01318">
    <property type="entry name" value="TSAA_1"/>
    <property type="match status" value="1"/>
</dbReference>
<dbReference type="EMBL" id="REFS01000003">
    <property type="protein sequence ID" value="RMB18496.1"/>
    <property type="molecule type" value="Genomic_DNA"/>
</dbReference>
<accession>A0A3M0DIE9</accession>
<dbReference type="Pfam" id="PF01980">
    <property type="entry name" value="TrmO_N"/>
    <property type="match status" value="1"/>
</dbReference>
<dbReference type="OrthoDB" id="40408at2157"/>
<dbReference type="PROSITE" id="PS51668">
    <property type="entry name" value="TSAA_2"/>
    <property type="match status" value="1"/>
</dbReference>
<keyword evidence="5" id="KW-0489">Methyltransferase</keyword>
<dbReference type="KEGG" id="haer:DU502_12105"/>
<name>A0A3M0DIE9_9EURY</name>
<dbReference type="CDD" id="cd09281">
    <property type="entry name" value="UPF0066"/>
    <property type="match status" value="1"/>
</dbReference>
<dbReference type="InterPro" id="IPR036413">
    <property type="entry name" value="YaeB-like_sf"/>
</dbReference>
<keyword evidence="5" id="KW-0808">Transferase</keyword>
<sequence length="135" mass="14752">MECDPIGTVYTPYETTSEAPRQGFHDDAEGVVDLNPEYREGLAGFDGDRIVVVWWADRADRSVLTLDRDPARGVFTSRSPARPNPVCISECSVLSVDHEAGRLRLGGVDMADGSPVIDLKVPVDVQCWDDDADST</sequence>
<evidence type="ECO:0000313" key="4">
    <source>
        <dbReference type="EMBL" id="AZH26054.1"/>
    </source>
</evidence>
<protein>
    <submittedName>
        <fullName evidence="5">tRNA-Thr(GGU) m(6)t(6)A37 methyltransferase TsaA</fullName>
    </submittedName>
</protein>
<evidence type="ECO:0000313" key="7">
    <source>
        <dbReference type="Proteomes" id="UP000282007"/>
    </source>
</evidence>
<evidence type="ECO:0000256" key="1">
    <source>
        <dbReference type="ARBA" id="ARBA00022691"/>
    </source>
</evidence>
<dbReference type="PANTHER" id="PTHR12818">
    <property type="entry name" value="TRNA (ADENINE(37)-N6)-METHYLTRANSFERASE"/>
    <property type="match status" value="1"/>
</dbReference>
<dbReference type="InterPro" id="IPR023368">
    <property type="entry name" value="UPF0066_cons_site"/>
</dbReference>
<reference evidence="5 6" key="1">
    <citation type="journal article" date="2015" name="Stand. Genomic Sci.">
        <title>Genomic Encyclopedia of Bacterial and Archaeal Type Strains, Phase III: the genomes of soil and plant-associated and newly described type strains.</title>
        <authorList>
            <person name="Whitman W.B."/>
            <person name="Woyke T."/>
            <person name="Klenk H.P."/>
            <person name="Zhou Y."/>
            <person name="Lilburn T.G."/>
            <person name="Beck B.J."/>
            <person name="De Vos P."/>
            <person name="Vandamme P."/>
            <person name="Eisen J.A."/>
            <person name="Garrity G."/>
            <person name="Hugenholtz P."/>
            <person name="Kyrpides N.C."/>
        </authorList>
    </citation>
    <scope>NUCLEOTIDE SEQUENCE [LARGE SCALE GENOMIC DNA]</scope>
    <source>
        <strain evidence="5 6">CGMCC 1.10124</strain>
    </source>
</reference>
<dbReference type="Gene3D" id="2.40.30.70">
    <property type="entry name" value="YaeB-like"/>
    <property type="match status" value="1"/>
</dbReference>
<proteinExistence type="inferred from homology"/>
<comment type="similarity">
    <text evidence="2">Belongs to the tRNA methyltransferase O family.</text>
</comment>
<organism evidence="5 6">
    <name type="scientific">Haloplanus aerogenes</name>
    <dbReference type="NCBI Taxonomy" id="660522"/>
    <lineage>
        <taxon>Archaea</taxon>
        <taxon>Methanobacteriati</taxon>
        <taxon>Methanobacteriota</taxon>
        <taxon>Stenosarchaea group</taxon>
        <taxon>Halobacteria</taxon>
        <taxon>Halobacteriales</taxon>
        <taxon>Haloferacaceae</taxon>
        <taxon>Haloplanus</taxon>
    </lineage>
</organism>
<evidence type="ECO:0000313" key="6">
    <source>
        <dbReference type="Proteomes" id="UP000277326"/>
    </source>
</evidence>
<dbReference type="InterPro" id="IPR036414">
    <property type="entry name" value="YaeB_N_sf"/>
</dbReference>
<dbReference type="InterPro" id="IPR023370">
    <property type="entry name" value="TrmO-like_N"/>
</dbReference>
<evidence type="ECO:0000256" key="2">
    <source>
        <dbReference type="ARBA" id="ARBA00033753"/>
    </source>
</evidence>
<dbReference type="InterPro" id="IPR040372">
    <property type="entry name" value="YaeB-like"/>
</dbReference>
<dbReference type="GO" id="GO:0008168">
    <property type="term" value="F:methyltransferase activity"/>
    <property type="evidence" value="ECO:0007669"/>
    <property type="project" value="UniProtKB-KW"/>
</dbReference>
<dbReference type="PANTHER" id="PTHR12818:SF0">
    <property type="entry name" value="TRNA (ADENINE(37)-N6)-METHYLTRANSFERASE"/>
    <property type="match status" value="1"/>
</dbReference>